<accession>A0A370AV79</accession>
<dbReference type="RefSeq" id="WP_114627243.1">
    <property type="nucleotide sequence ID" value="NZ_QQNA01000341.1"/>
</dbReference>
<name>A0A370AV79_9ACTN</name>
<dbReference type="Gene3D" id="3.40.50.720">
    <property type="entry name" value="NAD(P)-binding Rossmann-like Domain"/>
    <property type="match status" value="1"/>
</dbReference>
<dbReference type="InterPro" id="IPR036291">
    <property type="entry name" value="NAD(P)-bd_dom_sf"/>
</dbReference>
<reference evidence="2 3" key="1">
    <citation type="submission" date="2018-07" db="EMBL/GenBank/DDBJ databases">
        <title>Streptomyces species from bats.</title>
        <authorList>
            <person name="Dunlap C."/>
        </authorList>
    </citation>
    <scope>NUCLEOTIDE SEQUENCE [LARGE SCALE GENOMIC DNA]</scope>
    <source>
        <strain evidence="2 3">AC230</strain>
    </source>
</reference>
<evidence type="ECO:0000313" key="3">
    <source>
        <dbReference type="Proteomes" id="UP000253741"/>
    </source>
</evidence>
<gene>
    <name evidence="2" type="ORF">DVH02_31395</name>
</gene>
<dbReference type="GO" id="GO:0035336">
    <property type="term" value="P:long-chain fatty-acyl-CoA metabolic process"/>
    <property type="evidence" value="ECO:0007669"/>
    <property type="project" value="TreeGrafter"/>
</dbReference>
<comment type="caution">
    <text evidence="2">The sequence shown here is derived from an EMBL/GenBank/DDBJ whole genome shotgun (WGS) entry which is preliminary data.</text>
</comment>
<proteinExistence type="predicted"/>
<evidence type="ECO:0000313" key="2">
    <source>
        <dbReference type="EMBL" id="RDG33478.1"/>
    </source>
</evidence>
<dbReference type="InterPro" id="IPR026055">
    <property type="entry name" value="FAR"/>
</dbReference>
<organism evidence="2 3">
    <name type="scientific">Streptomyces corynorhini</name>
    <dbReference type="NCBI Taxonomy" id="2282652"/>
    <lineage>
        <taxon>Bacteria</taxon>
        <taxon>Bacillati</taxon>
        <taxon>Actinomycetota</taxon>
        <taxon>Actinomycetes</taxon>
        <taxon>Kitasatosporales</taxon>
        <taxon>Streptomycetaceae</taxon>
        <taxon>Streptomyces</taxon>
    </lineage>
</organism>
<dbReference type="Proteomes" id="UP000253741">
    <property type="component" value="Unassembled WGS sequence"/>
</dbReference>
<dbReference type="Pfam" id="PF07993">
    <property type="entry name" value="NAD_binding_4"/>
    <property type="match status" value="1"/>
</dbReference>
<dbReference type="PANTHER" id="PTHR11011">
    <property type="entry name" value="MALE STERILITY PROTEIN 2-RELATED"/>
    <property type="match status" value="1"/>
</dbReference>
<dbReference type="InterPro" id="IPR013120">
    <property type="entry name" value="FAR_NAD-bd"/>
</dbReference>
<dbReference type="SUPFAM" id="SSF51735">
    <property type="entry name" value="NAD(P)-binding Rossmann-fold domains"/>
    <property type="match status" value="1"/>
</dbReference>
<dbReference type="GO" id="GO:0080019">
    <property type="term" value="F:alcohol-forming very long-chain fatty acyl-CoA reductase activity"/>
    <property type="evidence" value="ECO:0007669"/>
    <property type="project" value="InterPro"/>
</dbReference>
<keyword evidence="3" id="KW-1185">Reference proteome</keyword>
<dbReference type="PANTHER" id="PTHR11011:SF45">
    <property type="entry name" value="FATTY ACYL-COA REDUCTASE CG8306-RELATED"/>
    <property type="match status" value="1"/>
</dbReference>
<dbReference type="EMBL" id="QQNA01000341">
    <property type="protein sequence ID" value="RDG33478.1"/>
    <property type="molecule type" value="Genomic_DNA"/>
</dbReference>
<dbReference type="AlphaFoldDB" id="A0A370AV79"/>
<protein>
    <submittedName>
        <fullName evidence="2">NAD-dependent epimerase/dehydratase family protein</fullName>
    </submittedName>
</protein>
<evidence type="ECO:0000259" key="1">
    <source>
        <dbReference type="Pfam" id="PF07993"/>
    </source>
</evidence>
<feature type="domain" description="Thioester reductase (TE)" evidence="1">
    <location>
        <begin position="56"/>
        <end position="206"/>
    </location>
</feature>
<dbReference type="OrthoDB" id="3330557at2"/>
<sequence>MRILVTGATGVVGTEVVAALLAAGRPPDLALTRVARRPADPSVVRWDIGAQPPPGELAGHWDVIVHAAASTRWTLSREEAVTANIRPLRAVLGLADRATHLVHISTAYVAGARDLEDPRGAPFDGYRNGYEWSKALGERIVRETHRGPLTLVRPPLVVGRRNSGEISRFSGPYTLLQALVSGLAAVVVGDPDGYAEICPVDDVAAAVTAAVLSGPPATPRTEVIAGGPAGLRLATLLDITCDTINECRAEAGVPPIARPPIVSGDSWDRFFLPLAEQYLSPFQSRAVKLLAMFQSYTSMSAPFTPTWPVAAPGEVMAASVRHWAARKPRLALASPVPWRMIGAPEARRPDAAGEGVSPA</sequence>